<dbReference type="EMBL" id="JANFNH010000029">
    <property type="protein sequence ID" value="MCQ4044603.1"/>
    <property type="molecule type" value="Genomic_DNA"/>
</dbReference>
<keyword evidence="3" id="KW-1185">Reference proteome</keyword>
<protein>
    <submittedName>
        <fullName evidence="2">Uncharacterized protein</fullName>
    </submittedName>
</protein>
<reference evidence="2 3" key="1">
    <citation type="submission" date="2022-06" db="EMBL/GenBank/DDBJ databases">
        <title>Draft genome sequence of type strain Streptomyces rubrisoli DSM 42083.</title>
        <authorList>
            <person name="Duangmal K."/>
            <person name="Klaysubun C."/>
        </authorList>
    </citation>
    <scope>NUCLEOTIDE SEQUENCE [LARGE SCALE GENOMIC DNA]</scope>
    <source>
        <strain evidence="2 3">DSM 42083</strain>
    </source>
</reference>
<dbReference type="RefSeq" id="WP_255930525.1">
    <property type="nucleotide sequence ID" value="NZ_JANFNH010000029.1"/>
</dbReference>
<name>A0ABT1PGV6_9ACTN</name>
<dbReference type="Proteomes" id="UP001206206">
    <property type="component" value="Unassembled WGS sequence"/>
</dbReference>
<gene>
    <name evidence="2" type="ORF">NON19_21850</name>
</gene>
<feature type="region of interest" description="Disordered" evidence="1">
    <location>
        <begin position="1"/>
        <end position="51"/>
    </location>
</feature>
<evidence type="ECO:0000256" key="1">
    <source>
        <dbReference type="SAM" id="MobiDB-lite"/>
    </source>
</evidence>
<sequence>MDDEKLLDRVQQNTGPDMSATKKDTTNFRKLDRKNRAAMMPGPASNPLRRA</sequence>
<comment type="caution">
    <text evidence="2">The sequence shown here is derived from an EMBL/GenBank/DDBJ whole genome shotgun (WGS) entry which is preliminary data.</text>
</comment>
<feature type="compositionally biased region" description="Basic and acidic residues" evidence="1">
    <location>
        <begin position="20"/>
        <end position="30"/>
    </location>
</feature>
<evidence type="ECO:0000313" key="2">
    <source>
        <dbReference type="EMBL" id="MCQ4044603.1"/>
    </source>
</evidence>
<organism evidence="2 3">
    <name type="scientific">Streptantibioticus rubrisoli</name>
    <dbReference type="NCBI Taxonomy" id="1387313"/>
    <lineage>
        <taxon>Bacteria</taxon>
        <taxon>Bacillati</taxon>
        <taxon>Actinomycetota</taxon>
        <taxon>Actinomycetes</taxon>
        <taxon>Kitasatosporales</taxon>
        <taxon>Streptomycetaceae</taxon>
        <taxon>Streptantibioticus</taxon>
    </lineage>
</organism>
<accession>A0ABT1PGV6</accession>
<evidence type="ECO:0000313" key="3">
    <source>
        <dbReference type="Proteomes" id="UP001206206"/>
    </source>
</evidence>
<proteinExistence type="predicted"/>